<keyword evidence="1" id="KW-0812">Transmembrane</keyword>
<organism evidence="2 3">
    <name type="scientific">Molorchus minor</name>
    <dbReference type="NCBI Taxonomy" id="1323400"/>
    <lineage>
        <taxon>Eukaryota</taxon>
        <taxon>Metazoa</taxon>
        <taxon>Ecdysozoa</taxon>
        <taxon>Arthropoda</taxon>
        <taxon>Hexapoda</taxon>
        <taxon>Insecta</taxon>
        <taxon>Pterygota</taxon>
        <taxon>Neoptera</taxon>
        <taxon>Endopterygota</taxon>
        <taxon>Coleoptera</taxon>
        <taxon>Polyphaga</taxon>
        <taxon>Cucujiformia</taxon>
        <taxon>Chrysomeloidea</taxon>
        <taxon>Cerambycidae</taxon>
        <taxon>Lamiinae</taxon>
        <taxon>Monochamini</taxon>
        <taxon>Molorchus</taxon>
    </lineage>
</organism>
<name>A0ABQ9K1K3_9CUCU</name>
<feature type="transmembrane region" description="Helical" evidence="1">
    <location>
        <begin position="12"/>
        <end position="29"/>
    </location>
</feature>
<evidence type="ECO:0000256" key="1">
    <source>
        <dbReference type="SAM" id="Phobius"/>
    </source>
</evidence>
<evidence type="ECO:0000313" key="3">
    <source>
        <dbReference type="Proteomes" id="UP001162164"/>
    </source>
</evidence>
<protein>
    <submittedName>
        <fullName evidence="2">Uncharacterized protein</fullName>
    </submittedName>
</protein>
<comment type="caution">
    <text evidence="2">The sequence shown here is derived from an EMBL/GenBank/DDBJ whole genome shotgun (WGS) entry which is preliminary data.</text>
</comment>
<keyword evidence="1" id="KW-1133">Transmembrane helix</keyword>
<reference evidence="2" key="1">
    <citation type="journal article" date="2023" name="Insect Mol. Biol.">
        <title>Genome sequencing provides insights into the evolution of gene families encoding plant cell wall-degrading enzymes in longhorned beetles.</title>
        <authorList>
            <person name="Shin N.R."/>
            <person name="Okamura Y."/>
            <person name="Kirsch R."/>
            <person name="Pauchet Y."/>
        </authorList>
    </citation>
    <scope>NUCLEOTIDE SEQUENCE</scope>
    <source>
        <strain evidence="2">MMC_N1</strain>
    </source>
</reference>
<keyword evidence="3" id="KW-1185">Reference proteome</keyword>
<keyword evidence="1" id="KW-0472">Membrane</keyword>
<gene>
    <name evidence="2" type="ORF">NQ317_010483</name>
</gene>
<evidence type="ECO:0000313" key="2">
    <source>
        <dbReference type="EMBL" id="KAJ8983390.1"/>
    </source>
</evidence>
<sequence length="159" mass="17361">MTGPLGTVQTNFLIGTVFVCGEGLIRVTMKNRRLENFSWRSYRCPTPTTLLLLSVGQDISGLFQCEVSADAPLFHTEMLSAPMTVAVYGHVAAFLQKECVDRRNVSPSPEGIVTDSCTFGLMLGIVLRRFTMPVGTDPCGTQMAPKLNQVSEEPSMKQA</sequence>
<dbReference type="EMBL" id="JAPWTJ010000077">
    <property type="protein sequence ID" value="KAJ8983390.1"/>
    <property type="molecule type" value="Genomic_DNA"/>
</dbReference>
<accession>A0ABQ9K1K3</accession>
<proteinExistence type="predicted"/>
<dbReference type="Proteomes" id="UP001162164">
    <property type="component" value="Unassembled WGS sequence"/>
</dbReference>